<dbReference type="HAMAP" id="MF_00821">
    <property type="entry name" value="SecB"/>
    <property type="match status" value="1"/>
</dbReference>
<dbReference type="InterPro" id="IPR003708">
    <property type="entry name" value="SecB"/>
</dbReference>
<dbReference type="PRINTS" id="PR01594">
    <property type="entry name" value="SECBCHAPRONE"/>
</dbReference>
<accession>A0ABU2WES1</accession>
<proteinExistence type="inferred from homology"/>
<keyword evidence="3 5" id="KW-0653">Protein transport</keyword>
<dbReference type="Gene3D" id="3.10.420.10">
    <property type="entry name" value="SecB-like"/>
    <property type="match status" value="1"/>
</dbReference>
<keyword evidence="2 5" id="KW-0813">Transport</keyword>
<keyword evidence="5" id="KW-0143">Chaperone</keyword>
<evidence type="ECO:0000256" key="2">
    <source>
        <dbReference type="ARBA" id="ARBA00022448"/>
    </source>
</evidence>
<keyword evidence="7" id="KW-1185">Reference proteome</keyword>
<comment type="subcellular location">
    <subcellularLocation>
        <location evidence="5">Cytoplasm</location>
    </subcellularLocation>
</comment>
<dbReference type="EMBL" id="JAVRIC010000001">
    <property type="protein sequence ID" value="MDT0495804.1"/>
    <property type="molecule type" value="Genomic_DNA"/>
</dbReference>
<evidence type="ECO:0000256" key="1">
    <source>
        <dbReference type="ARBA" id="ARBA00009990"/>
    </source>
</evidence>
<comment type="function">
    <text evidence="5">One of the proteins required for the normal export of preproteins out of the cell cytoplasm. It is a molecular chaperone that binds to a subset of precursor proteins, maintaining them in a translocation-competent state. It also specifically binds to its receptor SecA.</text>
</comment>
<dbReference type="RefSeq" id="WP_311363198.1">
    <property type="nucleotide sequence ID" value="NZ_JAVRIC010000001.1"/>
</dbReference>
<dbReference type="Proteomes" id="UP001254608">
    <property type="component" value="Unassembled WGS sequence"/>
</dbReference>
<comment type="caution">
    <text evidence="6">The sequence shown here is derived from an EMBL/GenBank/DDBJ whole genome shotgun (WGS) entry which is preliminary data.</text>
</comment>
<dbReference type="SUPFAM" id="SSF54611">
    <property type="entry name" value="SecB-like"/>
    <property type="match status" value="1"/>
</dbReference>
<name>A0ABU2WES1_9GAMM</name>
<evidence type="ECO:0000256" key="5">
    <source>
        <dbReference type="HAMAP-Rule" id="MF_00821"/>
    </source>
</evidence>
<evidence type="ECO:0000256" key="4">
    <source>
        <dbReference type="ARBA" id="ARBA00023010"/>
    </source>
</evidence>
<comment type="similarity">
    <text evidence="1 5">Belongs to the SecB family.</text>
</comment>
<dbReference type="NCBIfam" id="NF004393">
    <property type="entry name" value="PRK05751.1-4"/>
    <property type="match status" value="1"/>
</dbReference>
<dbReference type="Pfam" id="PF02556">
    <property type="entry name" value="SecB"/>
    <property type="match status" value="1"/>
</dbReference>
<protein>
    <recommendedName>
        <fullName evidence="5">Protein-export protein SecB</fullName>
    </recommendedName>
</protein>
<keyword evidence="4 5" id="KW-0811">Translocation</keyword>
<dbReference type="NCBIfam" id="TIGR00809">
    <property type="entry name" value="secB"/>
    <property type="match status" value="1"/>
</dbReference>
<organism evidence="6 7">
    <name type="scientific">Banduia mediterranea</name>
    <dbReference type="NCBI Taxonomy" id="3075609"/>
    <lineage>
        <taxon>Bacteria</taxon>
        <taxon>Pseudomonadati</taxon>
        <taxon>Pseudomonadota</taxon>
        <taxon>Gammaproteobacteria</taxon>
        <taxon>Nevskiales</taxon>
        <taxon>Algiphilaceae</taxon>
        <taxon>Banduia</taxon>
    </lineage>
</organism>
<gene>
    <name evidence="5 6" type="primary">secB</name>
    <name evidence="6" type="ORF">RM530_00270</name>
</gene>
<dbReference type="InterPro" id="IPR035958">
    <property type="entry name" value="SecB-like_sf"/>
</dbReference>
<dbReference type="PANTHER" id="PTHR36918">
    <property type="match status" value="1"/>
</dbReference>
<comment type="subunit">
    <text evidence="5">Homotetramer, a dimer of dimers. One homotetramer interacts with 1 SecA dimer.</text>
</comment>
<dbReference type="PANTHER" id="PTHR36918:SF1">
    <property type="entry name" value="PROTEIN-EXPORT PROTEIN SECB"/>
    <property type="match status" value="1"/>
</dbReference>
<sequence length="164" mass="18003">MSNEESKQVLLQKIYLKDASVEIPLAPAVFTRQWQPQVDVQLQTAAKPMNDESVEVVLSVTVTTKLGDDTAFLIEVHQAGLFAVRGFDKDSEERRAVLGAYCPNQLFPFAREAAADLVQRAGFPQLLLQPVNFDALYLEHRKRAAAEPGAETTPAAADGVARTH</sequence>
<reference evidence="6 7" key="1">
    <citation type="submission" date="2023-09" db="EMBL/GenBank/DDBJ databases">
        <authorList>
            <person name="Rey-Velasco X."/>
        </authorList>
    </citation>
    <scope>NUCLEOTIDE SEQUENCE [LARGE SCALE GENOMIC DNA]</scope>
    <source>
        <strain evidence="6 7">W345</strain>
    </source>
</reference>
<evidence type="ECO:0000313" key="6">
    <source>
        <dbReference type="EMBL" id="MDT0495804.1"/>
    </source>
</evidence>
<evidence type="ECO:0000313" key="7">
    <source>
        <dbReference type="Proteomes" id="UP001254608"/>
    </source>
</evidence>
<keyword evidence="5" id="KW-0963">Cytoplasm</keyword>
<evidence type="ECO:0000256" key="3">
    <source>
        <dbReference type="ARBA" id="ARBA00022927"/>
    </source>
</evidence>